<name>A0A1J4MPC9_9CRYT</name>
<accession>A0A1J4MPC9</accession>
<comment type="caution">
    <text evidence="1">The sequence shown here is derived from an EMBL/GenBank/DDBJ whole genome shotgun (WGS) entry which is preliminary data.</text>
</comment>
<dbReference type="EMBL" id="LRBS01000068">
    <property type="protein sequence ID" value="OII76114.1"/>
    <property type="molecule type" value="Genomic_DNA"/>
</dbReference>
<protein>
    <submittedName>
        <fullName evidence="1">Uncharacterized protein</fullName>
    </submittedName>
</protein>
<reference evidence="1 2" key="1">
    <citation type="submission" date="2016-10" db="EMBL/GenBank/DDBJ databases">
        <title>Reductive evolution of mitochondrial metabolism and differential evolution of invasion-related proteins in Cryptosporidium.</title>
        <authorList>
            <person name="Liu S."/>
            <person name="Roellig D.M."/>
            <person name="Guo Y."/>
            <person name="Li N."/>
            <person name="Frace M.A."/>
            <person name="Tang K."/>
            <person name="Zhang L."/>
            <person name="Feng Y."/>
            <person name="Xiao L."/>
        </authorList>
    </citation>
    <scope>NUCLEOTIDE SEQUENCE [LARGE SCALE GENOMIC DNA]</scope>
    <source>
        <strain evidence="1">30847</strain>
    </source>
</reference>
<dbReference type="RefSeq" id="XP_067067960.1">
    <property type="nucleotide sequence ID" value="XM_067210943.1"/>
</dbReference>
<evidence type="ECO:0000313" key="2">
    <source>
        <dbReference type="Proteomes" id="UP000186804"/>
    </source>
</evidence>
<sequence>MENEFNSYGPPTKKTCLYNLFSDSNLLNIPFNNYYVSDTDEDYRNSSNFSSIVDSGCQSIVLYKGVDLPSSNSKISIVNRETEIPSIMELPRIEKVVKILPSINPIMHLECSHKKRRQRFWIVNEGDYKRINKSINHREDKGYEEDKEYYQSNLKQNINLPEASCLQQDSIVNSANQDIFNLVFQQQIDNYKVTNKNINKENCEIDMFNQQMNID</sequence>
<organism evidence="1 2">
    <name type="scientific">Cryptosporidium andersoni</name>
    <dbReference type="NCBI Taxonomy" id="117008"/>
    <lineage>
        <taxon>Eukaryota</taxon>
        <taxon>Sar</taxon>
        <taxon>Alveolata</taxon>
        <taxon>Apicomplexa</taxon>
        <taxon>Conoidasida</taxon>
        <taxon>Coccidia</taxon>
        <taxon>Eucoccidiorida</taxon>
        <taxon>Eimeriorina</taxon>
        <taxon>Cryptosporidiidae</taxon>
        <taxon>Cryptosporidium</taxon>
    </lineage>
</organism>
<gene>
    <name evidence="1" type="ORF">cand_007030</name>
</gene>
<dbReference type="VEuPathDB" id="CryptoDB:cand_007030"/>
<dbReference type="Proteomes" id="UP000186804">
    <property type="component" value="Unassembled WGS sequence"/>
</dbReference>
<proteinExistence type="predicted"/>
<dbReference type="OrthoDB" id="10294080at2759"/>
<dbReference type="GeneID" id="92364888"/>
<evidence type="ECO:0000313" key="1">
    <source>
        <dbReference type="EMBL" id="OII76114.1"/>
    </source>
</evidence>
<keyword evidence="2" id="KW-1185">Reference proteome</keyword>
<dbReference type="AlphaFoldDB" id="A0A1J4MPC9"/>